<feature type="domain" description="Rrn7/TAF1B C-terminal cyclin" evidence="12">
    <location>
        <begin position="302"/>
        <end position="496"/>
    </location>
</feature>
<keyword evidence="9" id="KW-0539">Nucleus</keyword>
<evidence type="ECO:0000259" key="11">
    <source>
        <dbReference type="Pfam" id="PF20644"/>
    </source>
</evidence>
<evidence type="ECO:0008006" key="15">
    <source>
        <dbReference type="Google" id="ProtNLM"/>
    </source>
</evidence>
<dbReference type="PANTHER" id="PTHR31576:SF2">
    <property type="entry name" value="TATA BOX-BINDING PROTEIN-ASSOCIATED FACTOR RNA POLYMERASE I SUBUNIT B"/>
    <property type="match status" value="1"/>
</dbReference>
<protein>
    <recommendedName>
        <fullName evidence="15">RRN7-type domain-containing protein</fullName>
    </recommendedName>
</protein>
<comment type="subcellular location">
    <subcellularLocation>
        <location evidence="1">Nucleus</location>
        <location evidence="1">Nucleolus</location>
    </subcellularLocation>
</comment>
<dbReference type="Pfam" id="PF20645">
    <property type="entry name" value="Rrn7_cyclin_C"/>
    <property type="match status" value="1"/>
</dbReference>
<comment type="similarity">
    <text evidence="2">Belongs to the RRN7/TAF1B family.</text>
</comment>
<dbReference type="GeneID" id="91106896"/>
<dbReference type="InterPro" id="IPR048538">
    <property type="entry name" value="Rrn7_cyclin_C"/>
</dbReference>
<keyword evidence="14" id="KW-1185">Reference proteome</keyword>
<evidence type="ECO:0000256" key="2">
    <source>
        <dbReference type="ARBA" id="ARBA00006899"/>
    </source>
</evidence>
<dbReference type="PANTHER" id="PTHR31576">
    <property type="entry name" value="TATA BOX-BINDING PROTEIN-ASSOCIATED FACTOR RNA POLYMERASE I SUBUNIT B"/>
    <property type="match status" value="1"/>
</dbReference>
<dbReference type="InterPro" id="IPR033599">
    <property type="entry name" value="TAF1B/Rrn7"/>
</dbReference>
<dbReference type="GO" id="GO:0008270">
    <property type="term" value="F:zinc ion binding"/>
    <property type="evidence" value="ECO:0007669"/>
    <property type="project" value="UniProtKB-KW"/>
</dbReference>
<evidence type="ECO:0000256" key="7">
    <source>
        <dbReference type="ARBA" id="ARBA00023125"/>
    </source>
</evidence>
<feature type="region of interest" description="Disordered" evidence="10">
    <location>
        <begin position="161"/>
        <end position="233"/>
    </location>
</feature>
<organism evidence="13 14">
    <name type="scientific">Kwoniella europaea PYCC6329</name>
    <dbReference type="NCBI Taxonomy" id="1423913"/>
    <lineage>
        <taxon>Eukaryota</taxon>
        <taxon>Fungi</taxon>
        <taxon>Dikarya</taxon>
        <taxon>Basidiomycota</taxon>
        <taxon>Agaricomycotina</taxon>
        <taxon>Tremellomycetes</taxon>
        <taxon>Tremellales</taxon>
        <taxon>Cryptococcaceae</taxon>
        <taxon>Kwoniella</taxon>
    </lineage>
</organism>
<dbReference type="GO" id="GO:0042790">
    <property type="term" value="P:nucleolar large rRNA transcription by RNA polymerase I"/>
    <property type="evidence" value="ECO:0007669"/>
    <property type="project" value="TreeGrafter"/>
</dbReference>
<keyword evidence="4" id="KW-0863">Zinc-finger</keyword>
<evidence type="ECO:0000256" key="1">
    <source>
        <dbReference type="ARBA" id="ARBA00004604"/>
    </source>
</evidence>
<dbReference type="Pfam" id="PF20644">
    <property type="entry name" value="Rrn7_cyclin_N"/>
    <property type="match status" value="1"/>
</dbReference>
<name>A0AAX4KUW2_9TREE</name>
<keyword evidence="3" id="KW-0479">Metal-binding</keyword>
<evidence type="ECO:0000256" key="4">
    <source>
        <dbReference type="ARBA" id="ARBA00022771"/>
    </source>
</evidence>
<keyword evidence="6" id="KW-0805">Transcription regulation</keyword>
<feature type="region of interest" description="Disordered" evidence="10">
    <location>
        <begin position="379"/>
        <end position="398"/>
    </location>
</feature>
<feature type="compositionally biased region" description="Basic residues" evidence="10">
    <location>
        <begin position="643"/>
        <end position="657"/>
    </location>
</feature>
<evidence type="ECO:0000256" key="9">
    <source>
        <dbReference type="ARBA" id="ARBA00023242"/>
    </source>
</evidence>
<gene>
    <name evidence="13" type="ORF">V865_008095</name>
</gene>
<feature type="region of interest" description="Disordered" evidence="10">
    <location>
        <begin position="534"/>
        <end position="560"/>
    </location>
</feature>
<evidence type="ECO:0000256" key="6">
    <source>
        <dbReference type="ARBA" id="ARBA00023015"/>
    </source>
</evidence>
<dbReference type="RefSeq" id="XP_066087931.1">
    <property type="nucleotide sequence ID" value="XM_066231834.1"/>
</dbReference>
<keyword evidence="5" id="KW-0862">Zinc</keyword>
<feature type="domain" description="Rrn7/TAF1B N-terminal cyclin" evidence="11">
    <location>
        <begin position="194"/>
        <end position="277"/>
    </location>
</feature>
<accession>A0AAX4KUW2</accession>
<evidence type="ECO:0000313" key="14">
    <source>
        <dbReference type="Proteomes" id="UP001358614"/>
    </source>
</evidence>
<evidence type="ECO:0000313" key="13">
    <source>
        <dbReference type="EMBL" id="WWD09964.1"/>
    </source>
</evidence>
<keyword evidence="7" id="KW-0238">DNA-binding</keyword>
<evidence type="ECO:0000256" key="10">
    <source>
        <dbReference type="SAM" id="MobiDB-lite"/>
    </source>
</evidence>
<feature type="compositionally biased region" description="Polar residues" evidence="10">
    <location>
        <begin position="534"/>
        <end position="544"/>
    </location>
</feature>
<feature type="compositionally biased region" description="Polar residues" evidence="10">
    <location>
        <begin position="689"/>
        <end position="711"/>
    </location>
</feature>
<dbReference type="KEGG" id="ker:91106896"/>
<dbReference type="Proteomes" id="UP001358614">
    <property type="component" value="Chromosome 3"/>
</dbReference>
<feature type="region of interest" description="Disordered" evidence="10">
    <location>
        <begin position="680"/>
        <end position="711"/>
    </location>
</feature>
<feature type="compositionally biased region" description="Basic and acidic residues" evidence="10">
    <location>
        <begin position="183"/>
        <end position="227"/>
    </location>
</feature>
<dbReference type="InterPro" id="IPR048540">
    <property type="entry name" value="Rrn7_cyclin_N"/>
</dbReference>
<evidence type="ECO:0000259" key="12">
    <source>
        <dbReference type="Pfam" id="PF20645"/>
    </source>
</evidence>
<sequence>MARACDICGSRKWRKDKVTGNAVCEEGHVRQDYRSEVHDMEIGGPRHQLTRRKIGTRGTRRNKRKEEGRANPLFYHGTEAEYLRIQALQLLLRLQVQAISKSWSLPDIFEMIVRDLWAYQLSLSVLPPLPESSESNQQPDVLPAIIDKHSQPSQSIDVEMVDQHRDRDSESDDGSQPGSDTEDEKHDEGSDDERGSDIDSEILERLEQSDVEDTERQNDNRSGDENRKKGKRKRKLRISDTIITLVMGLWILRVPFMAVDIENAINEMKIPYVDFYHTTHLSEDMRKHMNRDVMISLSPLKSPSPSLIHRSCKNLARALNKRYGVQIPEINVHPVVWRIISNLATTYTQVIRLLSILDINFSLIEREIQTYFRKTRGRPRSTYQATDASDEEEPESDRKEMYERTLLYQDVVAPEIAIVSAWIVIMKIVYGLDGIPREALLKSDPAIGLPSSPTWLNELTDRLKEGVLKGGKRDIEKQHFNIMDEDDIDMFLDKAERILLDHREEPSDITPFPLISHEPIPPSDIPPNSWTTFHQKSDNSNSTRISHKPIQANSGNNKTLPLMPGEKIRSFAANDPFLELPNDLEVVINASSEVIGWDVKSILGFVEVIERRLERLRPRNERGRKVRDIEDADEDETDDRSRSKSRSRARSTSRSRSRSVLARSGSREVSLNRVASLNNLKARSREPSLSRTASLNRINSRNGMKGSKSFS</sequence>
<keyword evidence="8" id="KW-0804">Transcription</keyword>
<dbReference type="EMBL" id="CP144091">
    <property type="protein sequence ID" value="WWD09964.1"/>
    <property type="molecule type" value="Genomic_DNA"/>
</dbReference>
<proteinExistence type="inferred from homology"/>
<feature type="region of interest" description="Disordered" evidence="10">
    <location>
        <begin position="630"/>
        <end position="664"/>
    </location>
</feature>
<reference evidence="13 14" key="1">
    <citation type="submission" date="2024-01" db="EMBL/GenBank/DDBJ databases">
        <title>Comparative genomics of Cryptococcus and Kwoniella reveals pathogenesis evolution and contrasting modes of karyotype evolution via chromosome fusion or intercentromeric recombination.</title>
        <authorList>
            <person name="Coelho M.A."/>
            <person name="David-Palma M."/>
            <person name="Shea T."/>
            <person name="Bowers K."/>
            <person name="McGinley-Smith S."/>
            <person name="Mohammad A.W."/>
            <person name="Gnirke A."/>
            <person name="Yurkov A.M."/>
            <person name="Nowrousian M."/>
            <person name="Sun S."/>
            <person name="Cuomo C.A."/>
            <person name="Heitman J."/>
        </authorList>
    </citation>
    <scope>NUCLEOTIDE SEQUENCE [LARGE SCALE GENOMIC DNA]</scope>
    <source>
        <strain evidence="13 14">PYCC6329</strain>
    </source>
</reference>
<dbReference type="GO" id="GO:0070860">
    <property type="term" value="C:RNA polymerase I core factor complex"/>
    <property type="evidence" value="ECO:0007669"/>
    <property type="project" value="InterPro"/>
</dbReference>
<evidence type="ECO:0000256" key="3">
    <source>
        <dbReference type="ARBA" id="ARBA00022723"/>
    </source>
</evidence>
<dbReference type="AlphaFoldDB" id="A0AAX4KUW2"/>
<dbReference type="GO" id="GO:0001164">
    <property type="term" value="F:RNA polymerase I core promoter sequence-specific DNA binding"/>
    <property type="evidence" value="ECO:0007669"/>
    <property type="project" value="InterPro"/>
</dbReference>
<evidence type="ECO:0000256" key="8">
    <source>
        <dbReference type="ARBA" id="ARBA00023163"/>
    </source>
</evidence>
<evidence type="ECO:0000256" key="5">
    <source>
        <dbReference type="ARBA" id="ARBA00022833"/>
    </source>
</evidence>